<evidence type="ECO:0000313" key="1">
    <source>
        <dbReference type="EMBL" id="OZJ01653.1"/>
    </source>
</evidence>
<name>A0A261XTK9_9FUNG</name>
<feature type="non-terminal residue" evidence="1">
    <location>
        <position position="146"/>
    </location>
</feature>
<organism evidence="1 2">
    <name type="scientific">Bifiguratus adelaidae</name>
    <dbReference type="NCBI Taxonomy" id="1938954"/>
    <lineage>
        <taxon>Eukaryota</taxon>
        <taxon>Fungi</taxon>
        <taxon>Fungi incertae sedis</taxon>
        <taxon>Mucoromycota</taxon>
        <taxon>Mucoromycotina</taxon>
        <taxon>Endogonomycetes</taxon>
        <taxon>Endogonales</taxon>
        <taxon>Endogonales incertae sedis</taxon>
        <taxon>Bifiguratus</taxon>
    </lineage>
</organism>
<keyword evidence="2" id="KW-1185">Reference proteome</keyword>
<sequence>MVILPEDIYPQILSHLPNAADILPFMQVPLTRPYAVSLAQKPTVVFGRQESEDEMLAFAKSYGRFKTVVSFQQRPNEWQDRGNTQNSPFTETVNAVLLHCPQVRLVILYSDWAEESLRSLLSEQQHLDMVFFITKRGRRHVSIGSY</sequence>
<gene>
    <name evidence="1" type="ORF">BZG36_05210</name>
</gene>
<protein>
    <submittedName>
        <fullName evidence="1">Uncharacterized protein</fullName>
    </submittedName>
</protein>
<accession>A0A261XTK9</accession>
<dbReference type="EMBL" id="MVBO01000275">
    <property type="protein sequence ID" value="OZJ01653.1"/>
    <property type="molecule type" value="Genomic_DNA"/>
</dbReference>
<proteinExistence type="predicted"/>
<reference evidence="1 2" key="1">
    <citation type="journal article" date="2017" name="Mycologia">
        <title>Bifiguratus adelaidae, gen. et sp. nov., a new member of Mucoromycotina in endophytic and soil-dwelling habitats.</title>
        <authorList>
            <person name="Torres-Cruz T.J."/>
            <person name="Billingsley Tobias T.L."/>
            <person name="Almatruk M."/>
            <person name="Hesse C."/>
            <person name="Kuske C.R."/>
            <person name="Desiro A."/>
            <person name="Benucci G.M."/>
            <person name="Bonito G."/>
            <person name="Stajich J.E."/>
            <person name="Dunlap C."/>
            <person name="Arnold A.E."/>
            <person name="Porras-Alfaro A."/>
        </authorList>
    </citation>
    <scope>NUCLEOTIDE SEQUENCE [LARGE SCALE GENOMIC DNA]</scope>
    <source>
        <strain evidence="1 2">AZ0501</strain>
    </source>
</reference>
<dbReference type="Proteomes" id="UP000242875">
    <property type="component" value="Unassembled WGS sequence"/>
</dbReference>
<evidence type="ECO:0000313" key="2">
    <source>
        <dbReference type="Proteomes" id="UP000242875"/>
    </source>
</evidence>
<comment type="caution">
    <text evidence="1">The sequence shown here is derived from an EMBL/GenBank/DDBJ whole genome shotgun (WGS) entry which is preliminary data.</text>
</comment>
<dbReference type="AlphaFoldDB" id="A0A261XTK9"/>